<dbReference type="AlphaFoldDB" id="A0A941GPV4"/>
<reference evidence="2" key="1">
    <citation type="submission" date="2021-02" db="EMBL/GenBank/DDBJ databases">
        <title>Metagenome analyses of Stigonema ocellatum DSM 106950, Chlorogloea purpurea SAG 13.99 and Gomphosphaeria aponina DSM 107014.</title>
        <authorList>
            <person name="Marter P."/>
            <person name="Huang S."/>
        </authorList>
    </citation>
    <scope>NUCLEOTIDE SEQUENCE</scope>
    <source>
        <strain evidence="2">JP213</strain>
    </source>
</reference>
<dbReference type="InterPro" id="IPR041519">
    <property type="entry name" value="HEPN_RiboL-PSP"/>
</dbReference>
<sequence length="201" mass="22922">MTLFQENIEQAKHLTSLYEYLEGSISSPFSDDLLRAQIVYSVSAFDKLLHDIIRIGIIEIFTGKRPPTPKYLAESISIATYNELMSATKKNPKEHIFEEAVFKKLKTISYQEPEKVAEGLSYIWNEKQKWQQIALKMELDDKTAKNTLKLIADRRNSIVHEADIKPGTNKKYSIHQTDIQSITDFLGQCGKEIVGLVVLSS</sequence>
<dbReference type="Proteomes" id="UP000767446">
    <property type="component" value="Unassembled WGS sequence"/>
</dbReference>
<dbReference type="Pfam" id="PF18735">
    <property type="entry name" value="HEPN_RiboL-PSP"/>
    <property type="match status" value="1"/>
</dbReference>
<dbReference type="EMBL" id="JADQBC010000012">
    <property type="protein sequence ID" value="MBR8826831.1"/>
    <property type="molecule type" value="Genomic_DNA"/>
</dbReference>
<evidence type="ECO:0000313" key="2">
    <source>
        <dbReference type="EMBL" id="MBR8826831.1"/>
    </source>
</evidence>
<protein>
    <recommendedName>
        <fullName evidence="1">RiboL-PSP-HEPN domain-containing protein</fullName>
    </recommendedName>
</protein>
<name>A0A941GPV4_9CHRO</name>
<evidence type="ECO:0000259" key="1">
    <source>
        <dbReference type="Pfam" id="PF18735"/>
    </source>
</evidence>
<organism evidence="2 3">
    <name type="scientific">Gomphosphaeria aponina SAG 52.96 = DSM 107014</name>
    <dbReference type="NCBI Taxonomy" id="1521640"/>
    <lineage>
        <taxon>Bacteria</taxon>
        <taxon>Bacillati</taxon>
        <taxon>Cyanobacteriota</taxon>
        <taxon>Cyanophyceae</taxon>
        <taxon>Oscillatoriophycideae</taxon>
        <taxon>Chroococcales</taxon>
        <taxon>Gomphosphaeriaceae</taxon>
        <taxon>Gomphosphaeria</taxon>
    </lineage>
</organism>
<feature type="domain" description="RiboL-PSP-HEPN" evidence="1">
    <location>
        <begin position="8"/>
        <end position="194"/>
    </location>
</feature>
<evidence type="ECO:0000313" key="3">
    <source>
        <dbReference type="Proteomes" id="UP000767446"/>
    </source>
</evidence>
<gene>
    <name evidence="2" type="ORF">DSM107014_02830</name>
</gene>
<proteinExistence type="predicted"/>
<accession>A0A941GPV4</accession>
<comment type="caution">
    <text evidence="2">The sequence shown here is derived from an EMBL/GenBank/DDBJ whole genome shotgun (WGS) entry which is preliminary data.</text>
</comment>